<dbReference type="PANTHER" id="PTHR10513">
    <property type="entry name" value="DEOXYNUCLEOSIDE KINASE"/>
    <property type="match status" value="1"/>
</dbReference>
<protein>
    <recommendedName>
        <fullName evidence="1">Deoxynucleoside kinase domain-containing protein</fullName>
    </recommendedName>
</protein>
<dbReference type="Proteomes" id="UP001152799">
    <property type="component" value="Chromosome 9"/>
</dbReference>
<evidence type="ECO:0000313" key="2">
    <source>
        <dbReference type="EMBL" id="CAG9773330.1"/>
    </source>
</evidence>
<dbReference type="SUPFAM" id="SSF48230">
    <property type="entry name" value="Chondroitin AC/alginate lyase"/>
    <property type="match status" value="1"/>
</dbReference>
<dbReference type="InterPro" id="IPR027417">
    <property type="entry name" value="P-loop_NTPase"/>
</dbReference>
<reference evidence="2" key="1">
    <citation type="submission" date="2022-01" db="EMBL/GenBank/DDBJ databases">
        <authorList>
            <person name="King R."/>
        </authorList>
    </citation>
    <scope>NUCLEOTIDE SEQUENCE</scope>
</reference>
<name>A0A9N9MZ25_9CUCU</name>
<dbReference type="Gene3D" id="3.40.50.300">
    <property type="entry name" value="P-loop containing nucleotide triphosphate hydrolases"/>
    <property type="match status" value="1"/>
</dbReference>
<dbReference type="OrthoDB" id="567086at2759"/>
<dbReference type="AlphaFoldDB" id="A0A9N9MZ25"/>
<dbReference type="SUPFAM" id="SSF52540">
    <property type="entry name" value="P-loop containing nucleoside triphosphate hydrolases"/>
    <property type="match status" value="1"/>
</dbReference>
<feature type="domain" description="Deoxynucleoside kinase" evidence="1">
    <location>
        <begin position="20"/>
        <end position="201"/>
    </location>
</feature>
<evidence type="ECO:0000259" key="1">
    <source>
        <dbReference type="Pfam" id="PF01712"/>
    </source>
</evidence>
<dbReference type="Pfam" id="PF01712">
    <property type="entry name" value="dNK"/>
    <property type="match status" value="1"/>
</dbReference>
<evidence type="ECO:0000313" key="3">
    <source>
        <dbReference type="Proteomes" id="UP001152799"/>
    </source>
</evidence>
<dbReference type="InterPro" id="IPR008929">
    <property type="entry name" value="Chondroitin_lyas"/>
</dbReference>
<dbReference type="InterPro" id="IPR031314">
    <property type="entry name" value="DNK_dom"/>
</dbReference>
<dbReference type="Gene3D" id="1.50.10.100">
    <property type="entry name" value="Chondroitin AC/alginate lyase"/>
    <property type="match status" value="1"/>
</dbReference>
<sequence length="1080" mass="125557">MNRSTDKHQVMASNKLAQCFSVEGNIGSGKTTLLTSMQKTWSINCEPVDMWQTYEGINWIEQMYSDPHANLMQFQIIVLASFMKRWQDPIKRPTLMERSSLSVAIFSKHALLNGYLSHSQYTAMVTLTKNLTMVTPVDGIIYLRTTPENSYARMLERARSEESLITLSYLKQLHELHDLFLMGRDDVFVFDGDLELEQQSQEICRLEQWMVSRTSSLLNRLSTFDPAKFDSDQTFKITADKPVDRNDQILYYGKLSTYAQQSESDWLLKMRYIWLKRYDKVTDFKIAKLLKRASVTDPWLPQWTDWRKNDITSSMGSLLASLCKSFVDDTSAFFQNKELGKLLKSAVTAIHEYKIRPENQDNWYTTCYTYPSMLLSMYTDLQIVSSIYDSKWLYEFISDIELLIKTPTKAARQGKSKRTSYDSILLGTNLVYAKKILNHDIDWNHPDYDYFKKQLNIEFVKVGEGLYPDYSCVFHEKVRYYGYLYNSSYASEIMNMFIPNNYSQICNELENILGHPGIDNNNTSLWGRGIMVGRQIKGGVLGVQILNFSRIINVKKSRYFAQIIGPVRYLSYYESDVEPGNAHSAHYWLFYSEPMTPFVSRLYSPETCRYLRGVLHNGTQFKLAHNTPNNTYKWNSTDYSASTCATLGSCTAISKRYAITELNDYFNNNNWRADDQYTTKQQELTLNLITWSADIDTHNSWKNLHELALADDNTSDFTMFNNGNGIKLKPEYQFQFLLWEHHARVHTGITDICFDEGIYSIYVSTEPYKTIQEKLWITLETGILIYHNIVRINGIDVARFEFENKVLYVLHGQYATMNVVNKFKDSDGTEKFITETTVQAKPYAMHLKQSQKPDSVIAICMWVSLVEKTYDISSDNIQISIEFQQKYVQDLLTISIRNYTIITQSALVILEKIDGDHYNGVIIDSLDEYHDNHYVTCLGQTRLMEKYFNDKFYLDFRETQIPFKWSFDNLYDNEIVRSRLIWTPDPLHTPLQFKLYRGTRAWTGEGLVDAITKDGCFMLNDDGSIGKPFVFPGFSQGIDDVIEFNTWQEWRNNIHLAYNKSSNNAYEPKLKTFAGTINSM</sequence>
<accession>A0A9N9MZ25</accession>
<dbReference type="InterPro" id="IPR050566">
    <property type="entry name" value="Deoxyribonucleoside_kinase"/>
</dbReference>
<dbReference type="GO" id="GO:0005737">
    <property type="term" value="C:cytoplasm"/>
    <property type="evidence" value="ECO:0007669"/>
    <property type="project" value="TreeGrafter"/>
</dbReference>
<keyword evidence="3" id="KW-1185">Reference proteome</keyword>
<dbReference type="EMBL" id="OU892285">
    <property type="protein sequence ID" value="CAG9773330.1"/>
    <property type="molecule type" value="Genomic_DNA"/>
</dbReference>
<organism evidence="2 3">
    <name type="scientific">Ceutorhynchus assimilis</name>
    <name type="common">cabbage seed weevil</name>
    <dbReference type="NCBI Taxonomy" id="467358"/>
    <lineage>
        <taxon>Eukaryota</taxon>
        <taxon>Metazoa</taxon>
        <taxon>Ecdysozoa</taxon>
        <taxon>Arthropoda</taxon>
        <taxon>Hexapoda</taxon>
        <taxon>Insecta</taxon>
        <taxon>Pterygota</taxon>
        <taxon>Neoptera</taxon>
        <taxon>Endopterygota</taxon>
        <taxon>Coleoptera</taxon>
        <taxon>Polyphaga</taxon>
        <taxon>Cucujiformia</taxon>
        <taxon>Curculionidae</taxon>
        <taxon>Ceutorhynchinae</taxon>
        <taxon>Ceutorhynchus</taxon>
    </lineage>
</organism>
<proteinExistence type="predicted"/>
<dbReference type="PANTHER" id="PTHR10513:SF35">
    <property type="entry name" value="DEOXYADENOSINE KINASE"/>
    <property type="match status" value="1"/>
</dbReference>
<dbReference type="GO" id="GO:0019136">
    <property type="term" value="F:deoxynucleoside kinase activity"/>
    <property type="evidence" value="ECO:0007669"/>
    <property type="project" value="TreeGrafter"/>
</dbReference>
<gene>
    <name evidence="2" type="ORF">CEUTPL_LOCUS13721</name>
</gene>